<keyword evidence="8" id="KW-0966">Cell projection</keyword>
<feature type="transmembrane region" description="Helical" evidence="7">
    <location>
        <begin position="104"/>
        <end position="131"/>
    </location>
</feature>
<accession>A0A1I3HM91</accession>
<feature type="transmembrane region" description="Helical" evidence="7">
    <location>
        <begin position="280"/>
        <end position="298"/>
    </location>
</feature>
<dbReference type="Gene3D" id="1.10.8.540">
    <property type="entry name" value="FHIPEP family, domain 3"/>
    <property type="match status" value="1"/>
</dbReference>
<dbReference type="Gene3D" id="3.40.30.60">
    <property type="entry name" value="FHIPEP family, domain 1"/>
    <property type="match status" value="1"/>
</dbReference>
<dbReference type="InterPro" id="IPR042193">
    <property type="entry name" value="FHIPEP_3"/>
</dbReference>
<keyword evidence="4 7" id="KW-0812">Transmembrane</keyword>
<protein>
    <submittedName>
        <fullName evidence="8">Flagellar biosynthesis protein FlhA</fullName>
    </submittedName>
</protein>
<keyword evidence="9" id="KW-1185">Reference proteome</keyword>
<keyword evidence="5 7" id="KW-1133">Transmembrane helix</keyword>
<dbReference type="InterPro" id="IPR042194">
    <property type="entry name" value="FHIPEP_1"/>
</dbReference>
<organism evidence="8 9">
    <name type="scientific">Planctomicrobium piriforme</name>
    <dbReference type="NCBI Taxonomy" id="1576369"/>
    <lineage>
        <taxon>Bacteria</taxon>
        <taxon>Pseudomonadati</taxon>
        <taxon>Planctomycetota</taxon>
        <taxon>Planctomycetia</taxon>
        <taxon>Planctomycetales</taxon>
        <taxon>Planctomycetaceae</taxon>
        <taxon>Planctomicrobium</taxon>
    </lineage>
</organism>
<name>A0A1I3HM91_9PLAN</name>
<evidence type="ECO:0000256" key="4">
    <source>
        <dbReference type="ARBA" id="ARBA00022692"/>
    </source>
</evidence>
<evidence type="ECO:0000256" key="5">
    <source>
        <dbReference type="ARBA" id="ARBA00022989"/>
    </source>
</evidence>
<evidence type="ECO:0000313" key="8">
    <source>
        <dbReference type="EMBL" id="SFI36772.1"/>
    </source>
</evidence>
<dbReference type="PROSITE" id="PS00994">
    <property type="entry name" value="FHIPEP"/>
    <property type="match status" value="1"/>
</dbReference>
<sequence length="708" mass="76639">MPAPAIPTRPNWLAQSETVLSMGLLGVLVIMLIPLPPVLLDLLLAGNLSVSILLLLVTLNTRRALDLAVFPSLLLLLTLYRLSLNVATTRLILLSGDAGSIVEAFGHFVIGGNLVVGLVVFLILIVIQFVVITKGAGRISEVAARFTLDALPGKQMAIDAELNAGAIDESVARKRRTELAQETEFYGAMDGASKFVRGDAIAGLLITAINLLGGVVLGVSRGMSFSQSITTYSILSVGDGLVSQIPALIVAIAAAMLTTKSTSESSLGQEMEGQLLKRERPLWIGAGILGMLALVPGLPKIPFLAIAGGLTMYLSSRKKSEKKALAAEPPAPPPREADPEDEMREFLATDRATIEVGARLLPLISPKASKGLADRIRSLRQDFSREKGIWIPPIRVRSQLQLEPDQYRIMIAGRQVGVGTLRPDRQLAIAPEKVRVEIPGEATREPAFDLAAKWIDPALVKQAEAHGYTVVDAVSVLITHLGEILKRHGHELITRETLKQMLERVREFAPTIVDELKGESVRMSVLHQVIQQLAAEGVPLSDLSLILEAAANHGPHAKTPDELTDRVREDLGRLICERYKSAEGHLRILAFEPRLETKLREAVRNGQMALAPGPLEMLIRTVGEHWQSSGRVEKPLAILTDRSLRRPLRQLLLRTAPGLGLIAYQEVPGEISLDPVSILSYQEIFGTEEQKASGSSDFARQAAALSAA</sequence>
<dbReference type="EMBL" id="FOQD01000008">
    <property type="protein sequence ID" value="SFI36772.1"/>
    <property type="molecule type" value="Genomic_DNA"/>
</dbReference>
<dbReference type="InterPro" id="IPR042196">
    <property type="entry name" value="FHIPEP_4"/>
</dbReference>
<keyword evidence="3" id="KW-1003">Cell membrane</keyword>
<evidence type="ECO:0000256" key="7">
    <source>
        <dbReference type="SAM" id="Phobius"/>
    </source>
</evidence>
<keyword evidence="8" id="KW-0969">Cilium</keyword>
<feature type="transmembrane region" description="Helical" evidence="7">
    <location>
        <begin position="39"/>
        <end position="57"/>
    </location>
</feature>
<evidence type="ECO:0000256" key="2">
    <source>
        <dbReference type="ARBA" id="ARBA00008835"/>
    </source>
</evidence>
<comment type="similarity">
    <text evidence="2">Belongs to the FHIPEP (flagella/HR/invasion proteins export pore) family.</text>
</comment>
<evidence type="ECO:0000256" key="3">
    <source>
        <dbReference type="ARBA" id="ARBA00022475"/>
    </source>
</evidence>
<dbReference type="AlphaFoldDB" id="A0A1I3HM91"/>
<comment type="subcellular location">
    <subcellularLocation>
        <location evidence="1">Cell membrane</location>
        <topology evidence="1">Multi-pass membrane protein</topology>
    </subcellularLocation>
</comment>
<feature type="transmembrane region" description="Helical" evidence="7">
    <location>
        <begin position="64"/>
        <end position="84"/>
    </location>
</feature>
<dbReference type="GO" id="GO:0044780">
    <property type="term" value="P:bacterial-type flagellum assembly"/>
    <property type="evidence" value="ECO:0007669"/>
    <property type="project" value="TreeGrafter"/>
</dbReference>
<feature type="transmembrane region" description="Helical" evidence="7">
    <location>
        <begin position="12"/>
        <end position="33"/>
    </location>
</feature>
<dbReference type="PANTHER" id="PTHR30161">
    <property type="entry name" value="FLAGELLAR EXPORT PROTEIN, MEMBRANE FLHA SUBUNIT-RELATED"/>
    <property type="match status" value="1"/>
</dbReference>
<dbReference type="InterPro" id="IPR001712">
    <property type="entry name" value="T3SS_FHIPEP"/>
</dbReference>
<dbReference type="Gene3D" id="3.40.50.12790">
    <property type="entry name" value="FHIPEP family, domain 4"/>
    <property type="match status" value="1"/>
</dbReference>
<reference evidence="9" key="1">
    <citation type="submission" date="2016-10" db="EMBL/GenBank/DDBJ databases">
        <authorList>
            <person name="Varghese N."/>
            <person name="Submissions S."/>
        </authorList>
    </citation>
    <scope>NUCLEOTIDE SEQUENCE [LARGE SCALE GENOMIC DNA]</scope>
    <source>
        <strain evidence="9">DSM 26348</strain>
    </source>
</reference>
<evidence type="ECO:0000256" key="1">
    <source>
        <dbReference type="ARBA" id="ARBA00004651"/>
    </source>
</evidence>
<dbReference type="Proteomes" id="UP000199518">
    <property type="component" value="Unassembled WGS sequence"/>
</dbReference>
<proteinExistence type="inferred from homology"/>
<evidence type="ECO:0000256" key="6">
    <source>
        <dbReference type="ARBA" id="ARBA00023136"/>
    </source>
</evidence>
<dbReference type="OrthoDB" id="9759185at2"/>
<dbReference type="GO" id="GO:0005886">
    <property type="term" value="C:plasma membrane"/>
    <property type="evidence" value="ECO:0007669"/>
    <property type="project" value="UniProtKB-SubCell"/>
</dbReference>
<keyword evidence="6 7" id="KW-0472">Membrane</keyword>
<feature type="transmembrane region" description="Helical" evidence="7">
    <location>
        <begin position="200"/>
        <end position="220"/>
    </location>
</feature>
<dbReference type="InterPro" id="IPR025505">
    <property type="entry name" value="FHIPEP_CS"/>
</dbReference>
<evidence type="ECO:0000313" key="9">
    <source>
        <dbReference type="Proteomes" id="UP000199518"/>
    </source>
</evidence>
<dbReference type="Pfam" id="PF00771">
    <property type="entry name" value="FHIPEP"/>
    <property type="match status" value="1"/>
</dbReference>
<gene>
    <name evidence="8" type="ORF">SAMN05421753_108118</name>
</gene>
<dbReference type="PANTHER" id="PTHR30161:SF1">
    <property type="entry name" value="FLAGELLAR BIOSYNTHESIS PROTEIN FLHA-RELATED"/>
    <property type="match status" value="1"/>
</dbReference>
<keyword evidence="8" id="KW-0282">Flagellum</keyword>
<dbReference type="PIRSF" id="PIRSF005419">
    <property type="entry name" value="FlhA"/>
    <property type="match status" value="1"/>
</dbReference>
<feature type="transmembrane region" description="Helical" evidence="7">
    <location>
        <begin position="240"/>
        <end position="259"/>
    </location>
</feature>
<dbReference type="RefSeq" id="WP_092050401.1">
    <property type="nucleotide sequence ID" value="NZ_FOQD01000008.1"/>
</dbReference>
<dbReference type="GO" id="GO:0009306">
    <property type="term" value="P:protein secretion"/>
    <property type="evidence" value="ECO:0007669"/>
    <property type="project" value="InterPro"/>
</dbReference>
<dbReference type="PRINTS" id="PR00949">
    <property type="entry name" value="TYPE3IMAPROT"/>
</dbReference>
<dbReference type="STRING" id="1576369.SAMN05421753_108118"/>